<dbReference type="InterPro" id="IPR036737">
    <property type="entry name" value="OmpA-like_sf"/>
</dbReference>
<feature type="region of interest" description="Disordered" evidence="9">
    <location>
        <begin position="33"/>
        <end position="72"/>
    </location>
</feature>
<evidence type="ECO:0000256" key="8">
    <source>
        <dbReference type="HAMAP-Rule" id="MF_02204"/>
    </source>
</evidence>
<protein>
    <recommendedName>
        <fullName evidence="8">Peptidoglycan-associated lipoprotein</fullName>
        <shortName evidence="8">PAL</shortName>
    </recommendedName>
</protein>
<name>A0ABQ5YCS4_9NEIS</name>
<dbReference type="Proteomes" id="UP001156706">
    <property type="component" value="Unassembled WGS sequence"/>
</dbReference>
<evidence type="ECO:0000256" key="4">
    <source>
        <dbReference type="ARBA" id="ARBA00023139"/>
    </source>
</evidence>
<dbReference type="CDD" id="cd07185">
    <property type="entry name" value="OmpA_C-like"/>
    <property type="match status" value="1"/>
</dbReference>
<dbReference type="PANTHER" id="PTHR30329">
    <property type="entry name" value="STATOR ELEMENT OF FLAGELLAR MOTOR COMPLEX"/>
    <property type="match status" value="1"/>
</dbReference>
<keyword evidence="6 8" id="KW-0449">Lipoprotein</keyword>
<evidence type="ECO:0000256" key="7">
    <source>
        <dbReference type="ARBA" id="ARBA00023306"/>
    </source>
</evidence>
<evidence type="ECO:0000256" key="5">
    <source>
        <dbReference type="ARBA" id="ARBA00023237"/>
    </source>
</evidence>
<evidence type="ECO:0000256" key="3">
    <source>
        <dbReference type="ARBA" id="ARBA00023136"/>
    </source>
</evidence>
<dbReference type="NCBIfam" id="TIGR02802">
    <property type="entry name" value="Pal_lipo"/>
    <property type="match status" value="1"/>
</dbReference>
<keyword evidence="1 8" id="KW-0132">Cell division</keyword>
<dbReference type="PRINTS" id="PR01021">
    <property type="entry name" value="OMPADOMAIN"/>
</dbReference>
<dbReference type="InterPro" id="IPR014169">
    <property type="entry name" value="Pal_lipo_C"/>
</dbReference>
<sequence>MMKYFSQEIAMKKTLASLTLVGLLAACASTTPAPVENKAPDATPTPSTNNSNTSTQPVQPSQGSKLDPLNDPASMLSKRGVYFDYDKYDVRADQQALVEAHGRYLAANPGRSVRVEGNADERGSREYNLALGQKRAEAVRKALSVVGAKDGQIEATSNGEEKPRATDKDEASYAENRRADMVYNGE</sequence>
<organism evidence="12 13">
    <name type="scientific">Chitinimonas prasina</name>
    <dbReference type="NCBI Taxonomy" id="1434937"/>
    <lineage>
        <taxon>Bacteria</taxon>
        <taxon>Pseudomonadati</taxon>
        <taxon>Pseudomonadota</taxon>
        <taxon>Betaproteobacteria</taxon>
        <taxon>Neisseriales</taxon>
        <taxon>Chitinibacteraceae</taxon>
        <taxon>Chitinimonas</taxon>
    </lineage>
</organism>
<dbReference type="HAMAP" id="MF_02204">
    <property type="entry name" value="Pal"/>
    <property type="match status" value="1"/>
</dbReference>
<keyword evidence="5 8" id="KW-0998">Cell outer membrane</keyword>
<dbReference type="Pfam" id="PF00691">
    <property type="entry name" value="OmpA"/>
    <property type="match status" value="1"/>
</dbReference>
<evidence type="ECO:0000256" key="1">
    <source>
        <dbReference type="ARBA" id="ARBA00022618"/>
    </source>
</evidence>
<proteinExistence type="inferred from homology"/>
<evidence type="ECO:0000256" key="10">
    <source>
        <dbReference type="SAM" id="SignalP"/>
    </source>
</evidence>
<comment type="subunit">
    <text evidence="8">The Tol-Pal system is composed of five core proteins: the inner membrane proteins TolA, TolQ and TolR, the periplasmic protein TolB and the outer membrane protein Pal. They form a network linking the inner and outer membranes and the peptidoglycan layer.</text>
</comment>
<comment type="similarity">
    <text evidence="8">Belongs to the Pal lipoprotein family.</text>
</comment>
<evidence type="ECO:0000256" key="2">
    <source>
        <dbReference type="ARBA" id="ARBA00022729"/>
    </source>
</evidence>
<dbReference type="PROSITE" id="PS51123">
    <property type="entry name" value="OMPA_2"/>
    <property type="match status" value="1"/>
</dbReference>
<feature type="compositionally biased region" description="Low complexity" evidence="9">
    <location>
        <begin position="44"/>
        <end position="57"/>
    </location>
</feature>
<keyword evidence="7 8" id="KW-0131">Cell cycle</keyword>
<evidence type="ECO:0000313" key="13">
    <source>
        <dbReference type="Proteomes" id="UP001156706"/>
    </source>
</evidence>
<reference evidence="13" key="1">
    <citation type="journal article" date="2019" name="Int. J. Syst. Evol. Microbiol.">
        <title>The Global Catalogue of Microorganisms (GCM) 10K type strain sequencing project: providing services to taxonomists for standard genome sequencing and annotation.</title>
        <authorList>
            <consortium name="The Broad Institute Genomics Platform"/>
            <consortium name="The Broad Institute Genome Sequencing Center for Infectious Disease"/>
            <person name="Wu L."/>
            <person name="Ma J."/>
        </authorList>
    </citation>
    <scope>NUCLEOTIDE SEQUENCE [LARGE SCALE GENOMIC DNA]</scope>
    <source>
        <strain evidence="13">NBRC 110044</strain>
    </source>
</reference>
<gene>
    <name evidence="8" type="primary">pal</name>
    <name evidence="12" type="ORF">GCM10007907_10730</name>
</gene>
<evidence type="ECO:0000256" key="6">
    <source>
        <dbReference type="ARBA" id="ARBA00023288"/>
    </source>
</evidence>
<accession>A0ABQ5YCS4</accession>
<dbReference type="Gene3D" id="3.30.1330.60">
    <property type="entry name" value="OmpA-like domain"/>
    <property type="match status" value="1"/>
</dbReference>
<dbReference type="InterPro" id="IPR006664">
    <property type="entry name" value="OMP_bac"/>
</dbReference>
<comment type="subcellular location">
    <subcellularLocation>
        <location evidence="8">Cell outer membrane</location>
        <topology evidence="8">Lipid-anchor</topology>
    </subcellularLocation>
</comment>
<feature type="region of interest" description="Disordered" evidence="9">
    <location>
        <begin position="152"/>
        <end position="186"/>
    </location>
</feature>
<feature type="signal peptide" evidence="10">
    <location>
        <begin position="1"/>
        <end position="33"/>
    </location>
</feature>
<comment type="caution">
    <text evidence="12">The sequence shown here is derived from an EMBL/GenBank/DDBJ whole genome shotgun (WGS) entry which is preliminary data.</text>
</comment>
<evidence type="ECO:0000256" key="9">
    <source>
        <dbReference type="SAM" id="MobiDB-lite"/>
    </source>
</evidence>
<dbReference type="SUPFAM" id="SSF103088">
    <property type="entry name" value="OmpA-like"/>
    <property type="match status" value="1"/>
</dbReference>
<keyword evidence="13" id="KW-1185">Reference proteome</keyword>
<dbReference type="PANTHER" id="PTHR30329:SF21">
    <property type="entry name" value="LIPOPROTEIN YIAD-RELATED"/>
    <property type="match status" value="1"/>
</dbReference>
<dbReference type="InterPro" id="IPR006665">
    <property type="entry name" value="OmpA-like"/>
</dbReference>
<keyword evidence="3 8" id="KW-0472">Membrane</keyword>
<dbReference type="InterPro" id="IPR050330">
    <property type="entry name" value="Bact_OuterMem_StrucFunc"/>
</dbReference>
<evidence type="ECO:0000313" key="12">
    <source>
        <dbReference type="EMBL" id="GLR12283.1"/>
    </source>
</evidence>
<dbReference type="PROSITE" id="PS51257">
    <property type="entry name" value="PROKAR_LIPOPROTEIN"/>
    <property type="match status" value="1"/>
</dbReference>
<dbReference type="InterPro" id="IPR039001">
    <property type="entry name" value="Pal"/>
</dbReference>
<comment type="function">
    <text evidence="8">Part of the Tol-Pal system, which plays a role in outer membrane invagination during cell division and is important for maintaining outer membrane integrity.</text>
</comment>
<keyword evidence="4 8" id="KW-0564">Palmitate</keyword>
<evidence type="ECO:0000259" key="11">
    <source>
        <dbReference type="PROSITE" id="PS51123"/>
    </source>
</evidence>
<feature type="chain" id="PRO_5046692080" description="Peptidoglycan-associated lipoprotein" evidence="10">
    <location>
        <begin position="34"/>
        <end position="186"/>
    </location>
</feature>
<feature type="compositionally biased region" description="Basic and acidic residues" evidence="9">
    <location>
        <begin position="159"/>
        <end position="180"/>
    </location>
</feature>
<keyword evidence="2 8" id="KW-0732">Signal</keyword>
<feature type="domain" description="OmpA-like" evidence="11">
    <location>
        <begin position="70"/>
        <end position="186"/>
    </location>
</feature>
<dbReference type="EMBL" id="BSOG01000001">
    <property type="protein sequence ID" value="GLR12283.1"/>
    <property type="molecule type" value="Genomic_DNA"/>
</dbReference>